<proteinExistence type="predicted"/>
<gene>
    <name evidence="6" type="ORF">AMECASPLE_036086</name>
</gene>
<dbReference type="SUPFAM" id="SSF49899">
    <property type="entry name" value="Concanavalin A-like lectins/glucanases"/>
    <property type="match status" value="1"/>
</dbReference>
<dbReference type="InterPro" id="IPR043136">
    <property type="entry name" value="B30.2/SPRY_sf"/>
</dbReference>
<evidence type="ECO:0000256" key="1">
    <source>
        <dbReference type="ARBA" id="ARBA00022723"/>
    </source>
</evidence>
<evidence type="ECO:0000313" key="6">
    <source>
        <dbReference type="EMBL" id="MEQ2316785.1"/>
    </source>
</evidence>
<organism evidence="6 7">
    <name type="scientific">Ameca splendens</name>
    <dbReference type="NCBI Taxonomy" id="208324"/>
    <lineage>
        <taxon>Eukaryota</taxon>
        <taxon>Metazoa</taxon>
        <taxon>Chordata</taxon>
        <taxon>Craniata</taxon>
        <taxon>Vertebrata</taxon>
        <taxon>Euteleostomi</taxon>
        <taxon>Actinopterygii</taxon>
        <taxon>Neopterygii</taxon>
        <taxon>Teleostei</taxon>
        <taxon>Neoteleostei</taxon>
        <taxon>Acanthomorphata</taxon>
        <taxon>Ovalentaria</taxon>
        <taxon>Atherinomorphae</taxon>
        <taxon>Cyprinodontiformes</taxon>
        <taxon>Goodeidae</taxon>
        <taxon>Ameca</taxon>
    </lineage>
</organism>
<keyword evidence="2" id="KW-0863">Zinc-finger</keyword>
<dbReference type="EMBL" id="JAHRIP010090229">
    <property type="protein sequence ID" value="MEQ2316785.1"/>
    <property type="molecule type" value="Genomic_DNA"/>
</dbReference>
<evidence type="ECO:0000256" key="2">
    <source>
        <dbReference type="ARBA" id="ARBA00022771"/>
    </source>
</evidence>
<dbReference type="Proteomes" id="UP001469553">
    <property type="component" value="Unassembled WGS sequence"/>
</dbReference>
<dbReference type="PROSITE" id="PS50188">
    <property type="entry name" value="B302_SPRY"/>
    <property type="match status" value="1"/>
</dbReference>
<dbReference type="InterPro" id="IPR003877">
    <property type="entry name" value="SPRY_dom"/>
</dbReference>
<dbReference type="SMART" id="SM00589">
    <property type="entry name" value="PRY"/>
    <property type="match status" value="1"/>
</dbReference>
<keyword evidence="3" id="KW-0862">Zinc</keyword>
<dbReference type="InterPro" id="IPR051051">
    <property type="entry name" value="E3_ubiq-ligase_TRIM/RNF"/>
</dbReference>
<dbReference type="InterPro" id="IPR001870">
    <property type="entry name" value="B30.2/SPRY"/>
</dbReference>
<dbReference type="InterPro" id="IPR003879">
    <property type="entry name" value="Butyrophylin_SPRY"/>
</dbReference>
<dbReference type="Pfam" id="PF00622">
    <property type="entry name" value="SPRY"/>
    <property type="match status" value="1"/>
</dbReference>
<comment type="caution">
    <text evidence="6">The sequence shown here is derived from an EMBL/GenBank/DDBJ whole genome shotgun (WGS) entry which is preliminary data.</text>
</comment>
<dbReference type="Pfam" id="PF13765">
    <property type="entry name" value="PRY"/>
    <property type="match status" value="1"/>
</dbReference>
<evidence type="ECO:0000256" key="4">
    <source>
        <dbReference type="SAM" id="MobiDB-lite"/>
    </source>
</evidence>
<dbReference type="PANTHER" id="PTHR25465:SF31">
    <property type="entry name" value="RING-TYPE DOMAIN-CONTAINING PROTEIN"/>
    <property type="match status" value="1"/>
</dbReference>
<accession>A0ABV1AF17</accession>
<evidence type="ECO:0000256" key="3">
    <source>
        <dbReference type="ARBA" id="ARBA00022833"/>
    </source>
</evidence>
<protein>
    <recommendedName>
        <fullName evidence="5">B30.2/SPRY domain-containing protein</fullName>
    </recommendedName>
</protein>
<keyword evidence="7" id="KW-1185">Reference proteome</keyword>
<dbReference type="SMART" id="SM00449">
    <property type="entry name" value="SPRY"/>
    <property type="match status" value="1"/>
</dbReference>
<feature type="region of interest" description="Disordered" evidence="4">
    <location>
        <begin position="1"/>
        <end position="48"/>
    </location>
</feature>
<feature type="compositionally biased region" description="Polar residues" evidence="4">
    <location>
        <begin position="16"/>
        <end position="42"/>
    </location>
</feature>
<dbReference type="InterPro" id="IPR006574">
    <property type="entry name" value="PRY"/>
</dbReference>
<reference evidence="6 7" key="1">
    <citation type="submission" date="2021-06" db="EMBL/GenBank/DDBJ databases">
        <authorList>
            <person name="Palmer J.M."/>
        </authorList>
    </citation>
    <scope>NUCLEOTIDE SEQUENCE [LARGE SCALE GENOMIC DNA]</scope>
    <source>
        <strain evidence="6 7">AS_MEX2019</strain>
        <tissue evidence="6">Muscle</tissue>
    </source>
</reference>
<sequence>MDEDRTSDLFQPRPLNVSSPVGDTSSPVGDTSSPVGDTSSDQGEPFTAGMLNDKLIPADPCDLTLDPETANSWLILSEDLQKVTVSDHWLNYPENPQRFNAELQVLCKEGLTGRHHFDVEWMSADNRHVVGVALAYKSIPRKGTVQAQFGRNNTSWFFAAERDVLKAWHNGEKWSYDVPYDGYDRVRVCLDHDGGALSFYLVTEGMLGHLHTFRTKFTDALFPGLCAGFTSSFAAFC</sequence>
<evidence type="ECO:0000313" key="7">
    <source>
        <dbReference type="Proteomes" id="UP001469553"/>
    </source>
</evidence>
<dbReference type="PRINTS" id="PR01407">
    <property type="entry name" value="BUTYPHLNCDUF"/>
</dbReference>
<dbReference type="PANTHER" id="PTHR25465">
    <property type="entry name" value="B-BOX DOMAIN CONTAINING"/>
    <property type="match status" value="1"/>
</dbReference>
<evidence type="ECO:0000259" key="5">
    <source>
        <dbReference type="PROSITE" id="PS50188"/>
    </source>
</evidence>
<dbReference type="InterPro" id="IPR013320">
    <property type="entry name" value="ConA-like_dom_sf"/>
</dbReference>
<dbReference type="Gene3D" id="2.60.120.920">
    <property type="match status" value="1"/>
</dbReference>
<keyword evidence="1" id="KW-0479">Metal-binding</keyword>
<feature type="domain" description="B30.2/SPRY" evidence="5">
    <location>
        <begin position="43"/>
        <end position="237"/>
    </location>
</feature>
<name>A0ABV1AF17_9TELE</name>